<dbReference type="Proteomes" id="UP000822688">
    <property type="component" value="Chromosome 1"/>
</dbReference>
<evidence type="ECO:0000313" key="2">
    <source>
        <dbReference type="Proteomes" id="UP000822688"/>
    </source>
</evidence>
<gene>
    <name evidence="1" type="ORF">KC19_1G285200</name>
</gene>
<keyword evidence="2" id="KW-1185">Reference proteome</keyword>
<reference evidence="1" key="1">
    <citation type="submission" date="2020-06" db="EMBL/GenBank/DDBJ databases">
        <title>WGS assembly of Ceratodon purpureus strain R40.</title>
        <authorList>
            <person name="Carey S.B."/>
            <person name="Jenkins J."/>
            <person name="Shu S."/>
            <person name="Lovell J.T."/>
            <person name="Sreedasyam A."/>
            <person name="Maumus F."/>
            <person name="Tiley G.P."/>
            <person name="Fernandez-Pozo N."/>
            <person name="Barry K."/>
            <person name="Chen C."/>
            <person name="Wang M."/>
            <person name="Lipzen A."/>
            <person name="Daum C."/>
            <person name="Saski C.A."/>
            <person name="Payton A.C."/>
            <person name="Mcbreen J.C."/>
            <person name="Conrad R.E."/>
            <person name="Kollar L.M."/>
            <person name="Olsson S."/>
            <person name="Huttunen S."/>
            <person name="Landis J.B."/>
            <person name="Wickett N.J."/>
            <person name="Johnson M.G."/>
            <person name="Rensing S.A."/>
            <person name="Grimwood J."/>
            <person name="Schmutz J."/>
            <person name="Mcdaniel S.F."/>
        </authorList>
    </citation>
    <scope>NUCLEOTIDE SEQUENCE</scope>
    <source>
        <strain evidence="1">R40</strain>
    </source>
</reference>
<dbReference type="EMBL" id="CM026421">
    <property type="protein sequence ID" value="KAG0592857.1"/>
    <property type="molecule type" value="Genomic_DNA"/>
</dbReference>
<sequence length="107" mass="12051">MSQIEDYFDAISFQAGRPTCQTLDEWDDGQIFHGEGGQIGEKEWRVEKRNLSTGERGVDRRDADGCNRLLIDVLPEHKVHTSAYGASGFAAVFYRATTVFYRATAVF</sequence>
<organism evidence="1 2">
    <name type="scientific">Ceratodon purpureus</name>
    <name type="common">Fire moss</name>
    <name type="synonym">Dicranum purpureum</name>
    <dbReference type="NCBI Taxonomy" id="3225"/>
    <lineage>
        <taxon>Eukaryota</taxon>
        <taxon>Viridiplantae</taxon>
        <taxon>Streptophyta</taxon>
        <taxon>Embryophyta</taxon>
        <taxon>Bryophyta</taxon>
        <taxon>Bryophytina</taxon>
        <taxon>Bryopsida</taxon>
        <taxon>Dicranidae</taxon>
        <taxon>Pseudoditrichales</taxon>
        <taxon>Ditrichaceae</taxon>
        <taxon>Ceratodon</taxon>
    </lineage>
</organism>
<evidence type="ECO:0000313" key="1">
    <source>
        <dbReference type="EMBL" id="KAG0592857.1"/>
    </source>
</evidence>
<protein>
    <submittedName>
        <fullName evidence="1">Uncharacterized protein</fullName>
    </submittedName>
</protein>
<dbReference type="AlphaFoldDB" id="A0A8T0JAT6"/>
<name>A0A8T0JAT6_CERPU</name>
<proteinExistence type="predicted"/>
<comment type="caution">
    <text evidence="1">The sequence shown here is derived from an EMBL/GenBank/DDBJ whole genome shotgun (WGS) entry which is preliminary data.</text>
</comment>
<accession>A0A8T0JAT6</accession>